<reference evidence="2" key="2">
    <citation type="submission" date="2020-11" db="EMBL/GenBank/DDBJ databases">
        <authorList>
            <person name="McCartney M.A."/>
            <person name="Auch B."/>
            <person name="Kono T."/>
            <person name="Mallez S."/>
            <person name="Becker A."/>
            <person name="Gohl D.M."/>
            <person name="Silverstein K.A.T."/>
            <person name="Koren S."/>
            <person name="Bechman K.B."/>
            <person name="Herman A."/>
            <person name="Abrahante J.E."/>
            <person name="Garbe J."/>
        </authorList>
    </citation>
    <scope>NUCLEOTIDE SEQUENCE</scope>
    <source>
        <strain evidence="2">Duluth1</strain>
        <tissue evidence="2">Whole animal</tissue>
    </source>
</reference>
<evidence type="ECO:0000256" key="1">
    <source>
        <dbReference type="SAM" id="MobiDB-lite"/>
    </source>
</evidence>
<sequence length="65" mass="7362">MCHFSQFEDCITSREEQGGLGLSSSYREGDKSNDSRCNEHAGQLASKLCLRRFIYTNQPSDLETN</sequence>
<dbReference type="AlphaFoldDB" id="A0A9D4S0J1"/>
<gene>
    <name evidence="2" type="ORF">DPMN_011991</name>
</gene>
<evidence type="ECO:0000313" key="2">
    <source>
        <dbReference type="EMBL" id="KAH3887969.1"/>
    </source>
</evidence>
<organism evidence="2 3">
    <name type="scientific">Dreissena polymorpha</name>
    <name type="common">Zebra mussel</name>
    <name type="synonym">Mytilus polymorpha</name>
    <dbReference type="NCBI Taxonomy" id="45954"/>
    <lineage>
        <taxon>Eukaryota</taxon>
        <taxon>Metazoa</taxon>
        <taxon>Spiralia</taxon>
        <taxon>Lophotrochozoa</taxon>
        <taxon>Mollusca</taxon>
        <taxon>Bivalvia</taxon>
        <taxon>Autobranchia</taxon>
        <taxon>Heteroconchia</taxon>
        <taxon>Euheterodonta</taxon>
        <taxon>Imparidentia</taxon>
        <taxon>Neoheterodontei</taxon>
        <taxon>Myida</taxon>
        <taxon>Dreissenoidea</taxon>
        <taxon>Dreissenidae</taxon>
        <taxon>Dreissena</taxon>
    </lineage>
</organism>
<keyword evidence="3" id="KW-1185">Reference proteome</keyword>
<accession>A0A9D4S0J1</accession>
<name>A0A9D4S0J1_DREPO</name>
<feature type="region of interest" description="Disordered" evidence="1">
    <location>
        <begin position="18"/>
        <end position="38"/>
    </location>
</feature>
<comment type="caution">
    <text evidence="2">The sequence shown here is derived from an EMBL/GenBank/DDBJ whole genome shotgun (WGS) entry which is preliminary data.</text>
</comment>
<evidence type="ECO:0000313" key="3">
    <source>
        <dbReference type="Proteomes" id="UP000828390"/>
    </source>
</evidence>
<dbReference type="EMBL" id="JAIWYP010000001">
    <property type="protein sequence ID" value="KAH3887969.1"/>
    <property type="molecule type" value="Genomic_DNA"/>
</dbReference>
<proteinExistence type="predicted"/>
<feature type="compositionally biased region" description="Basic and acidic residues" evidence="1">
    <location>
        <begin position="27"/>
        <end position="38"/>
    </location>
</feature>
<dbReference type="Proteomes" id="UP000828390">
    <property type="component" value="Unassembled WGS sequence"/>
</dbReference>
<protein>
    <submittedName>
        <fullName evidence="2">Uncharacterized protein</fullName>
    </submittedName>
</protein>
<reference evidence="2" key="1">
    <citation type="journal article" date="2019" name="bioRxiv">
        <title>The Genome of the Zebra Mussel, Dreissena polymorpha: A Resource for Invasive Species Research.</title>
        <authorList>
            <person name="McCartney M.A."/>
            <person name="Auch B."/>
            <person name="Kono T."/>
            <person name="Mallez S."/>
            <person name="Zhang Y."/>
            <person name="Obille A."/>
            <person name="Becker A."/>
            <person name="Abrahante J.E."/>
            <person name="Garbe J."/>
            <person name="Badalamenti J.P."/>
            <person name="Herman A."/>
            <person name="Mangelson H."/>
            <person name="Liachko I."/>
            <person name="Sullivan S."/>
            <person name="Sone E.D."/>
            <person name="Koren S."/>
            <person name="Silverstein K.A.T."/>
            <person name="Beckman K.B."/>
            <person name="Gohl D.M."/>
        </authorList>
    </citation>
    <scope>NUCLEOTIDE SEQUENCE</scope>
    <source>
        <strain evidence="2">Duluth1</strain>
        <tissue evidence="2">Whole animal</tissue>
    </source>
</reference>